<dbReference type="Gene3D" id="1.10.10.10">
    <property type="entry name" value="Winged helix-like DNA-binding domain superfamily/Winged helix DNA-binding domain"/>
    <property type="match status" value="1"/>
</dbReference>
<dbReference type="AlphaFoldDB" id="A0A0K0XUB5"/>
<dbReference type="RefSeq" id="WP_049724865.1">
    <property type="nucleotide sequence ID" value="NZ_CP012154.1"/>
</dbReference>
<evidence type="ECO:0000313" key="2">
    <source>
        <dbReference type="EMBL" id="AKS41212.1"/>
    </source>
</evidence>
<dbReference type="PANTHER" id="PTHR47691:SF3">
    <property type="entry name" value="HTH-TYPE TRANSCRIPTIONAL REGULATOR RV0890C-RELATED"/>
    <property type="match status" value="1"/>
</dbReference>
<keyword evidence="1" id="KW-0238">DNA-binding</keyword>
<protein>
    <submittedName>
        <fullName evidence="2">Uncharacterized protein</fullName>
    </submittedName>
</protein>
<dbReference type="InterPro" id="IPR011990">
    <property type="entry name" value="TPR-like_helical_dom_sf"/>
</dbReference>
<evidence type="ECO:0000256" key="1">
    <source>
        <dbReference type="ARBA" id="ARBA00023125"/>
    </source>
</evidence>
<dbReference type="EMBL" id="CP012154">
    <property type="protein sequence ID" value="AKS41212.1"/>
    <property type="molecule type" value="Genomic_DNA"/>
</dbReference>
<dbReference type="GO" id="GO:0000160">
    <property type="term" value="P:phosphorelay signal transduction system"/>
    <property type="evidence" value="ECO:0007669"/>
    <property type="project" value="InterPro"/>
</dbReference>
<dbReference type="SMART" id="SM00028">
    <property type="entry name" value="TPR"/>
    <property type="match status" value="6"/>
</dbReference>
<dbReference type="InterPro" id="IPR016032">
    <property type="entry name" value="Sig_transdc_resp-reg_C-effctor"/>
</dbReference>
<accession>A0A0K0XUB5</accession>
<dbReference type="Gene3D" id="1.25.40.10">
    <property type="entry name" value="Tetratricopeptide repeat domain"/>
    <property type="match status" value="4"/>
</dbReference>
<dbReference type="Proteomes" id="UP000066624">
    <property type="component" value="Chromosome"/>
</dbReference>
<name>A0A0K0XUB5_9GAMM</name>
<proteinExistence type="predicted"/>
<dbReference type="GO" id="GO:0006355">
    <property type="term" value="P:regulation of DNA-templated transcription"/>
    <property type="evidence" value="ECO:0007669"/>
    <property type="project" value="InterPro"/>
</dbReference>
<dbReference type="KEGG" id="wma:WM2015_831"/>
<dbReference type="PANTHER" id="PTHR47691">
    <property type="entry name" value="REGULATOR-RELATED"/>
    <property type="match status" value="1"/>
</dbReference>
<dbReference type="CDD" id="cd00383">
    <property type="entry name" value="trans_reg_C"/>
    <property type="match status" value="1"/>
</dbReference>
<dbReference type="InterPro" id="IPR001867">
    <property type="entry name" value="OmpR/PhoB-type_DNA-bd"/>
</dbReference>
<dbReference type="PROSITE" id="PS51755">
    <property type="entry name" value="OMPR_PHOB"/>
    <property type="match status" value="1"/>
</dbReference>
<dbReference type="Pfam" id="PF14559">
    <property type="entry name" value="TPR_19"/>
    <property type="match status" value="1"/>
</dbReference>
<sequence>MSIHFQDFELDLAQKLVLGPDGPIQLRPQTFAVLCHLIEQAPAVVSRDELLDAVWGHQATSVSSVPQTIKELRQALGDSSSDPRIIATRRGLGYQFIATVESSNSENASTPPHPPPGPTGTGKRAPWALLGLLGLLIAAFVVWRLQPLPPSPPAMPPTLAISAMVNSADDPELNWLAPAFETYLGHALVELGGFRVLARDQETVDAPEPADVLVEGRYLDVDGQGPRLLAQLRRQDSGEIIGNIETGLGRWDVARMSIDMANEIRRRLGLPATADDGSVLRARLPADTEGQRAYFAAGQALERFDRAGALDALNVALNGPADGPQLRRLQAQVLAESGDIEAARSIIEQALESTRLWPARERLDIEAAAALLDFDYERATDRLQAITQFYPDPANSRRLVNALIQSGRLEAGRQALSSLRAARPDDARLALLAVELARLERDQSARLDAARDARRLAEAEQTPGLIAAARLAEAGALTRSGQLDDARAVLESLLDEFSDLAAEDEAEARLGLATIEFQQGRLESALNMIPELKARYQALNHPEGLAEAYMLEASVLDRSGRSDASIAAMEAAMEQLETLGDPRQLARAGVLYGVTLMRARQTEAAETRLEEAASYFRRVRDRQGEGAALINRATLLARAGRANDAEPVFERALEAFLDAGDLRGQAIVLGNLAAVAYQRRDVSRSIELSEEALGLFEVLNAQTDIARVSYNLGLTQRSQGRLLEAERRIRQAAEAFSSQGAAQMQMRTLTTLANLMVDMGRPNALGAVIEQTQELSVEDPDERSVVDIALGRQALMDGELAEARAHFQRALELADAADSQLGRLLARFQLARVALAEGSAVTAEQEALALRSEYAETRDSSRQLDVLLLLAEALIEQDRSEAGARELEEADRLLADAPDARQALELAILRSRISPPDLARERLQWVIETAGAQGYLPLLERARRWLALLEE</sequence>
<gene>
    <name evidence="2" type="ORF">WM2015_831</name>
</gene>
<dbReference type="OrthoDB" id="8430416at2"/>
<dbReference type="Pfam" id="PF00486">
    <property type="entry name" value="Trans_reg_C"/>
    <property type="match status" value="1"/>
</dbReference>
<dbReference type="InterPro" id="IPR036388">
    <property type="entry name" value="WH-like_DNA-bd_sf"/>
</dbReference>
<dbReference type="SUPFAM" id="SSF46894">
    <property type="entry name" value="C-terminal effector domain of the bipartite response regulators"/>
    <property type="match status" value="1"/>
</dbReference>
<organism evidence="2 3">
    <name type="scientific">Wenzhouxiangella marina</name>
    <dbReference type="NCBI Taxonomy" id="1579979"/>
    <lineage>
        <taxon>Bacteria</taxon>
        <taxon>Pseudomonadati</taxon>
        <taxon>Pseudomonadota</taxon>
        <taxon>Gammaproteobacteria</taxon>
        <taxon>Chromatiales</taxon>
        <taxon>Wenzhouxiangellaceae</taxon>
        <taxon>Wenzhouxiangella</taxon>
    </lineage>
</organism>
<keyword evidence="3" id="KW-1185">Reference proteome</keyword>
<dbReference type="STRING" id="1579979.WM2015_831"/>
<dbReference type="SMART" id="SM00862">
    <property type="entry name" value="Trans_reg_C"/>
    <property type="match status" value="1"/>
</dbReference>
<dbReference type="GO" id="GO:0003677">
    <property type="term" value="F:DNA binding"/>
    <property type="evidence" value="ECO:0007669"/>
    <property type="project" value="UniProtKB-UniRule"/>
</dbReference>
<dbReference type="SUPFAM" id="SSF48452">
    <property type="entry name" value="TPR-like"/>
    <property type="match status" value="4"/>
</dbReference>
<reference evidence="2 3" key="1">
    <citation type="submission" date="2015-07" db="EMBL/GenBank/DDBJ databases">
        <authorList>
            <person name="Noorani M."/>
        </authorList>
    </citation>
    <scope>NUCLEOTIDE SEQUENCE [LARGE SCALE GENOMIC DNA]</scope>
    <source>
        <strain evidence="2 3">KCTC 42284</strain>
    </source>
</reference>
<evidence type="ECO:0000313" key="3">
    <source>
        <dbReference type="Proteomes" id="UP000066624"/>
    </source>
</evidence>
<dbReference type="InterPro" id="IPR019734">
    <property type="entry name" value="TPR_rpt"/>
</dbReference>